<keyword evidence="1" id="KW-0812">Transmembrane</keyword>
<proteinExistence type="predicted"/>
<dbReference type="InterPro" id="IPR032675">
    <property type="entry name" value="LRR_dom_sf"/>
</dbReference>
<accession>A0A8K1CMH7</accession>
<keyword evidence="1" id="KW-0472">Membrane</keyword>
<gene>
    <name evidence="2" type="ORF">Poli38472_008023</name>
</gene>
<comment type="caution">
    <text evidence="2">The sequence shown here is derived from an EMBL/GenBank/DDBJ whole genome shotgun (WGS) entry which is preliminary data.</text>
</comment>
<dbReference type="Proteomes" id="UP000794436">
    <property type="component" value="Unassembled WGS sequence"/>
</dbReference>
<reference evidence="2" key="1">
    <citation type="submission" date="2019-03" db="EMBL/GenBank/DDBJ databases">
        <title>Long read genome sequence of the mycoparasitic Pythium oligandrum ATCC 38472 isolated from sugarbeet rhizosphere.</title>
        <authorList>
            <person name="Gaulin E."/>
        </authorList>
    </citation>
    <scope>NUCLEOTIDE SEQUENCE</scope>
    <source>
        <strain evidence="2">ATCC 38472_TT</strain>
    </source>
</reference>
<dbReference type="Gene3D" id="3.80.10.10">
    <property type="entry name" value="Ribonuclease Inhibitor"/>
    <property type="match status" value="1"/>
</dbReference>
<dbReference type="AlphaFoldDB" id="A0A8K1CMH7"/>
<organism evidence="2 3">
    <name type="scientific">Pythium oligandrum</name>
    <name type="common">Mycoparasitic fungus</name>
    <dbReference type="NCBI Taxonomy" id="41045"/>
    <lineage>
        <taxon>Eukaryota</taxon>
        <taxon>Sar</taxon>
        <taxon>Stramenopiles</taxon>
        <taxon>Oomycota</taxon>
        <taxon>Peronosporomycetes</taxon>
        <taxon>Pythiales</taxon>
        <taxon>Pythiaceae</taxon>
        <taxon>Pythium</taxon>
    </lineage>
</organism>
<evidence type="ECO:0000313" key="3">
    <source>
        <dbReference type="Proteomes" id="UP000794436"/>
    </source>
</evidence>
<protein>
    <submittedName>
        <fullName evidence="2">Uncharacterized protein</fullName>
    </submittedName>
</protein>
<name>A0A8K1CMH7_PYTOL</name>
<dbReference type="EMBL" id="SPLM01000037">
    <property type="protein sequence ID" value="TMW65381.1"/>
    <property type="molecule type" value="Genomic_DNA"/>
</dbReference>
<keyword evidence="1" id="KW-1133">Transmembrane helix</keyword>
<keyword evidence="3" id="KW-1185">Reference proteome</keyword>
<evidence type="ECO:0000313" key="2">
    <source>
        <dbReference type="EMBL" id="TMW65381.1"/>
    </source>
</evidence>
<feature type="transmembrane region" description="Helical" evidence="1">
    <location>
        <begin position="28"/>
        <end position="51"/>
    </location>
</feature>
<evidence type="ECO:0000256" key="1">
    <source>
        <dbReference type="SAM" id="Phobius"/>
    </source>
</evidence>
<dbReference type="SUPFAM" id="SSF52058">
    <property type="entry name" value="L domain-like"/>
    <property type="match status" value="1"/>
</dbReference>
<sequence>MMIAREAMETALQSYQAYRMSLYVPRVWLNRLFVALLVLNCSVTPLVLVFFKRRPMTCRLLYLLCDCVLDLMSSIGIPLILLPAYVKEFDPKVGGFDLSLSYDDVWYVSAVSELQLVFISSWMDLFSRVVFYIGFVGCMKSMKDLLRPKAGHARKRVRPASGAPTDIQTAVFSIPTSYDCAFVPTLKPLEPKPSGFPSLTTGTSPSNRRLKHLIHPGFVGWGLAIMILHLRAERQESLAQCLVQVRPWTAKKPACSLLSMDCHLDDGLGYAEDITPHWDHVDEATVTRIVIRHCSQLYIPPKITTLTNVYTIKIYNSTVVDWGNEAALTNRHHPWLNVLLVLRSNFTDGQLPRGLLSADFPLILKGIEFQISNLRTLPDDLDTKWHSRSYLVFENCQFDQFPLVLQRLAPNVISFAFNRIGIVPFGVFQVNGITHLNLADNPISPLSKPSRSTFASISSIISLNLVRTNVSYLPRWIDPILNRAAITPVVLLRDSPFCVHRNEIADSRRSHFLELDFVPLDQLSDTMRLTAPQLHMLDKKVSYTSSEIYYYLYERDDALNRLQVAT</sequence>